<dbReference type="PANTHER" id="PTHR37299">
    <property type="entry name" value="TRANSCRIPTIONAL REGULATOR-RELATED"/>
    <property type="match status" value="1"/>
</dbReference>
<keyword evidence="3" id="KW-1185">Reference proteome</keyword>
<dbReference type="Proteomes" id="UP000812277">
    <property type="component" value="Unassembled WGS sequence"/>
</dbReference>
<dbReference type="InterPro" id="IPR007492">
    <property type="entry name" value="LytTR_DNA-bd_dom"/>
</dbReference>
<sequence length="109" mass="12778">MRLAKYENNILLHDSVKIVFIDINDILFLEKLGNDTYIHTVDKTVKASVSLKNIHTLLSPDFFRSHRSFIINKRQIVEIQVMNATCYEVVFMKQKKALIKKEKINEIIT</sequence>
<comment type="caution">
    <text evidence="2">The sequence shown here is derived from an EMBL/GenBank/DDBJ whole genome shotgun (WGS) entry which is preliminary data.</text>
</comment>
<reference evidence="2 3" key="1">
    <citation type="submission" date="2021-07" db="EMBL/GenBank/DDBJ databases">
        <title>Paenibacillus radiodurans sp. nov., isolated from the southeastern edge of Tengger Desert.</title>
        <authorList>
            <person name="Zhang G."/>
        </authorList>
    </citation>
    <scope>NUCLEOTIDE SEQUENCE [LARGE SCALE GENOMIC DNA]</scope>
    <source>
        <strain evidence="2 3">DT7-4</strain>
    </source>
</reference>
<name>A0ABS7D6E0_9BACL</name>
<evidence type="ECO:0000259" key="1">
    <source>
        <dbReference type="PROSITE" id="PS50930"/>
    </source>
</evidence>
<organism evidence="2 3">
    <name type="scientific">Paenibacillus oenotherae</name>
    <dbReference type="NCBI Taxonomy" id="1435645"/>
    <lineage>
        <taxon>Bacteria</taxon>
        <taxon>Bacillati</taxon>
        <taxon>Bacillota</taxon>
        <taxon>Bacilli</taxon>
        <taxon>Bacillales</taxon>
        <taxon>Paenibacillaceae</taxon>
        <taxon>Paenibacillus</taxon>
    </lineage>
</organism>
<protein>
    <submittedName>
        <fullName evidence="2">LytTR family transcriptional regulator</fullName>
    </submittedName>
</protein>
<dbReference type="Gene3D" id="2.40.50.1020">
    <property type="entry name" value="LytTr DNA-binding domain"/>
    <property type="match status" value="1"/>
</dbReference>
<dbReference type="PROSITE" id="PS50930">
    <property type="entry name" value="HTH_LYTTR"/>
    <property type="match status" value="1"/>
</dbReference>
<gene>
    <name evidence="2" type="ORF">K0T92_12145</name>
</gene>
<dbReference type="InterPro" id="IPR046947">
    <property type="entry name" value="LytR-like"/>
</dbReference>
<dbReference type="EMBL" id="JAHZIJ010000007">
    <property type="protein sequence ID" value="MBW7475502.1"/>
    <property type="molecule type" value="Genomic_DNA"/>
</dbReference>
<evidence type="ECO:0000313" key="2">
    <source>
        <dbReference type="EMBL" id="MBW7475502.1"/>
    </source>
</evidence>
<dbReference type="Pfam" id="PF04397">
    <property type="entry name" value="LytTR"/>
    <property type="match status" value="1"/>
</dbReference>
<dbReference type="RefSeq" id="WP_219872741.1">
    <property type="nucleotide sequence ID" value="NZ_JAHZIJ010000007.1"/>
</dbReference>
<accession>A0ABS7D6E0</accession>
<feature type="domain" description="HTH LytTR-type" evidence="1">
    <location>
        <begin position="10"/>
        <end position="80"/>
    </location>
</feature>
<dbReference type="PANTHER" id="PTHR37299:SF1">
    <property type="entry name" value="STAGE 0 SPORULATION PROTEIN A HOMOLOG"/>
    <property type="match status" value="1"/>
</dbReference>
<proteinExistence type="predicted"/>
<evidence type="ECO:0000313" key="3">
    <source>
        <dbReference type="Proteomes" id="UP000812277"/>
    </source>
</evidence>
<dbReference type="SMART" id="SM00850">
    <property type="entry name" value="LytTR"/>
    <property type="match status" value="1"/>
</dbReference>